<dbReference type="Pfam" id="PF08428">
    <property type="entry name" value="Rib"/>
    <property type="match status" value="2"/>
</dbReference>
<organism evidence="5">
    <name type="scientific">Peptoniphilus harei</name>
    <dbReference type="NCBI Taxonomy" id="54005"/>
    <lineage>
        <taxon>Bacteria</taxon>
        <taxon>Bacillati</taxon>
        <taxon>Bacillota</taxon>
        <taxon>Tissierellia</taxon>
        <taxon>Tissierellales</taxon>
        <taxon>Peptoniphilaceae</taxon>
        <taxon>Peptoniphilus</taxon>
    </lineage>
</organism>
<dbReference type="PATRIC" id="fig|54005.3.peg.326"/>
<feature type="signal peptide" evidence="3">
    <location>
        <begin position="1"/>
        <end position="46"/>
    </location>
</feature>
<evidence type="ECO:0000256" key="2">
    <source>
        <dbReference type="SAM" id="MobiDB-lite"/>
    </source>
</evidence>
<feature type="domain" description="SLH" evidence="4">
    <location>
        <begin position="2323"/>
        <end position="2386"/>
    </location>
</feature>
<gene>
    <name evidence="5" type="ORF">HMPREF3229_00330</name>
</gene>
<dbReference type="PROSITE" id="PS51272">
    <property type="entry name" value="SLH"/>
    <property type="match status" value="2"/>
</dbReference>
<dbReference type="InterPro" id="IPR001119">
    <property type="entry name" value="SLH_dom"/>
</dbReference>
<feature type="region of interest" description="Disordered" evidence="2">
    <location>
        <begin position="2223"/>
        <end position="2249"/>
    </location>
</feature>
<keyword evidence="3" id="KW-0732">Signal</keyword>
<dbReference type="Pfam" id="PF00395">
    <property type="entry name" value="SLH"/>
    <property type="match status" value="1"/>
</dbReference>
<feature type="compositionally biased region" description="Basic and acidic residues" evidence="2">
    <location>
        <begin position="2223"/>
        <end position="2236"/>
    </location>
</feature>
<dbReference type="InterPro" id="IPR059115">
    <property type="entry name" value="Rib"/>
</dbReference>
<dbReference type="Proteomes" id="UP000070174">
    <property type="component" value="Unassembled WGS sequence"/>
</dbReference>
<dbReference type="InterPro" id="IPR013378">
    <property type="entry name" value="InlB-like_B-rpt"/>
</dbReference>
<feature type="domain" description="SLH" evidence="4">
    <location>
        <begin position="2242"/>
        <end position="2322"/>
    </location>
</feature>
<comment type="caution">
    <text evidence="5">The sequence shown here is derived from an EMBL/GenBank/DDBJ whole genome shotgun (WGS) entry which is preliminary data.</text>
</comment>
<evidence type="ECO:0000256" key="3">
    <source>
        <dbReference type="SAM" id="SignalP"/>
    </source>
</evidence>
<evidence type="ECO:0000313" key="5">
    <source>
        <dbReference type="EMBL" id="KXA31551.1"/>
    </source>
</evidence>
<evidence type="ECO:0000313" key="6">
    <source>
        <dbReference type="Proteomes" id="UP000070174"/>
    </source>
</evidence>
<sequence>MNKLETKNFSLRKYRKEKKMKNYLKRTTTFFLALLMLVSVPLQAFAQVNFDDLTKDKPEIINKEDLTVKVAKPGEGQTAADLIKNPDQPAIYTLRTDYKVQRGEKYEVNYQPYIASVGAAATQAEKDKVKKTIDLPTLAGYDEPQDNFTINYDTIVNKAKAGTESKDAKNGDRYSANQDFKYTAKSNSIKIKHVFQDLEDFTKYTNPDGSGGDETALFTTQNGNTGSTMEVSPLDKNDPRVKGFVPEADSITMQVPENAENFILEYRYNRAHYDVIFDTKGGTELPARTLYYGQVIPKIADEAIPTKVGGEFLGWKPSVELTTKDGKTYKANEIIAVGTGSAIKNLDADLIMPASKLTFTAVWKDKEKADYAVQFWAEKADHADGASLADKYDYIGTRVYKDQTTGSRPDLDNEPVKDIVFPDLDQARLKKIWANARFNRTKDLYLNKFYVYNQDLTHEQNKDPANVNLVKSVDSTGKTVYNIYYDRQVYDLYFTESNSLKKDSPANTFYPEIWGYDEAQGEAVMKGGPGNLYHYKARFNEMMYKWPNDAKQTKGFTPGYQSFGWGPNYTIPNWPLHLDTPPYRLNADEFLDMANYTSWGGYTKHIDKGDGTTMDLDPTDFRTLSFGIKQDKPSIPHHMDFWMDGFKKGETIIRYDLVRTKADTAAKDYGHRYPIVTGFTPYGYNPRSAWPAIAEGSEQDGRVNEDGINELNDERYEITPNNSGTYYNNYGTKLPIGQLDFIPVFFSDSDEFGDVKEGGQAFEENGYLRYKYKRNKYPLRFNYDPSKIKDDSEFNSTNQLDTFYEFPLKALSPDLEGNEEYKKENPKNLLDNPEKLQELGLKDLVFTDPKDGKLKVKRPDNLSDQMVFKGWALDPAGSKLVWENPKETMPFHPLNLYAKWGEPDYKWKVTFDPNGGSLRNIKEENLTTSRKKIQEGDIGQEEINTYAKKEANEGDKQIFTVIQRQKLVEPKYKPTRKGYDFMGWEVIRYKKNAKGDYTDEIDTSYRDTYKVPELYSFGNDVVAPVYLKAIWVPNERVDVKVEHYMLDKDYKLVKKLEDTLEAKRANYLVATTGDKQDDEYILAPHEELEKKLNGVLKTTYEEYNKRVKGDNTFFQQFRVEPAQILNTETNKLEDNPKVTDNIFKFFYIPFRQREYKVNYIDERFKGKTNEAEGAIVLQELVSNGNRHYDARNYRPIPGWVLAEGEKPQQQLFFDVNEKTNEFLGINGTGKDEITFYYKDVRVIEVPKDGKTPDGYVRVTFKAEKGGSFGKDKDGNDIIELNYDVIKGLKSDLLPVPKELAEGETVDKDKHYITPETGRKFVKWDKNPLLNKNTIINENHTFTAYFEWSGLTASGLVRTEAFKDPENKWTNNFAPKIEDLKKQLVWREKDQVKDLPAGAKIQLFDAEGNELTTDEQVYELVNEKKAADKDELVRTVNVKAKVTFKDGKEPQELTIPITVYKNVYEALTGTEKPLFLSQAEKGELKDITGEYVKVTVNPTGKPGEKDSKIYYVNPKAWVDIPEIKLTNEEKADLGFTNWTADQAKQNEKQEANGVYEFTKRHMFTEDTIISPGFAKDVVPQEGKDKPKVPDNFVKVIVKTTDNATDETKFEKTFWVNPTKEVAIPVTNPAGKTDQEVDIPNLGKKKVNYVFKEWQKIKTGEADDNLTEIKPAVKIDLAKNKYTDKVTVIKAVYNEKFAATPIVKPIKTEKLDTPEGKEITDEILKGKITPPSNKEIESITVVERPDPSKPGKQEAKVTIKYKDGSTQGTNDNPVVIPVEVHKNIIPEAPGGQRPKDAMDNYVKVIFKAGEGGSLSGDTVYYVSPEVEVDMTESAKSITKTPDTGYIVNGEKWNNKDKKTLKGTFTDPETEFVFNFEKSTDIVEKTSDDVKKPDGFVTVIFRADENGNLEGNVTEKIYYVNPKAGIKLVELGEGQTAGEKQLAVPKTIPNKDYGFANWSESLDLTNTITGDREYVAHFTKGQVTLTYVAGGAEGNVPDPESTNIGGRINLSSPSGLSNGNKNFIGWMVDGSLYQAGSQLTLTKDKTAVAKWTEDIYPADENGNKTEETPENYVKVTLVPTEKAVDSADKIYYVNPDKYLKIPAEDPTVNNEYQEKGYSFSHWDKLLFGKFTQETTITARYKISSSRITPLEPNAGIVETRVGIEPKEKDYKDKITPPKGKTIERVEIIEKPDVSKEGVSNAKVRVIYTDGSSSPVDVTVVVYGKIPEKPDYPDNPDRPNPEYPGGSDYPSYPGRPIPMYPEVRYETIIQEKIVKVPVPVSDNYFKEVRYMQGFNGYFRPNDGLTRAEAAQILANALVEDGYKYNPNFKISYKDIGEAWYTRAVKIVTEANVFAGYDDGNFKPQAKITRNEWIATLKRFQELGDASGNNMKLSDNHWAKAEIQAAFNEGWLKIYTDGLATYNGDEFIPRQEVAAVSNKAFKRIVDKAYIGKNNLGLITYKDVNTSMWAYEDILCASNTFLDRKDRYIAHWVKEDKNQFNIDTSDLKIVQKNFQRNPR</sequence>
<evidence type="ECO:0000259" key="4">
    <source>
        <dbReference type="PROSITE" id="PS51272"/>
    </source>
</evidence>
<reference evidence="5 6" key="1">
    <citation type="submission" date="2016-01" db="EMBL/GenBank/DDBJ databases">
        <authorList>
            <person name="Oliw E.H."/>
        </authorList>
    </citation>
    <scope>NUCLEOTIDE SEQUENCE [LARGE SCALE GENOMIC DNA]</scope>
    <source>
        <strain evidence="5 6">CMW7756A</strain>
    </source>
</reference>
<feature type="chain" id="PRO_5007458471" description="SLH domain-containing protein" evidence="3">
    <location>
        <begin position="47"/>
        <end position="2513"/>
    </location>
</feature>
<dbReference type="Gene3D" id="2.60.40.4270">
    <property type="entry name" value="Listeria-Bacteroides repeat domain"/>
    <property type="match status" value="1"/>
</dbReference>
<dbReference type="EMBL" id="LRQE01000007">
    <property type="protein sequence ID" value="KXA31551.1"/>
    <property type="molecule type" value="Genomic_DNA"/>
</dbReference>
<proteinExistence type="predicted"/>
<accession>A0A133PRZ1</accession>
<evidence type="ECO:0000256" key="1">
    <source>
        <dbReference type="ARBA" id="ARBA00004196"/>
    </source>
</evidence>
<name>A0A133PRZ1_9FIRM</name>
<dbReference type="GO" id="GO:0030313">
    <property type="term" value="C:cell envelope"/>
    <property type="evidence" value="ECO:0007669"/>
    <property type="project" value="UniProtKB-SubCell"/>
</dbReference>
<dbReference type="Pfam" id="PF09479">
    <property type="entry name" value="Flg_new"/>
    <property type="match status" value="1"/>
</dbReference>
<comment type="subcellular location">
    <subcellularLocation>
        <location evidence="1">Cell envelope</location>
    </subcellularLocation>
</comment>
<dbReference type="InterPro" id="IPR042229">
    <property type="entry name" value="Listeria/Bacterioides_rpt_sf"/>
</dbReference>
<protein>
    <recommendedName>
        <fullName evidence="4">SLH domain-containing protein</fullName>
    </recommendedName>
</protein>